<sequence>MYVKLRQAGDMFRPPFAARVMAGLAVTLVEETRRLPTTAATLPMTAVSQVLQTSMRVQQRMTELAIKGDEALAWLYPPEDQPEWVVYDEEPVATTERSDERKAVAAGSSRSTVQGRFALYSAPVTASNGSDVETESITDAESSESAADDATSGVPAVAERIDYGTLTLAQLRARLRQLSIDDLTALLRYEESQFGRAPFQTMLSNRITTVSK</sequence>
<feature type="region of interest" description="Disordered" evidence="1">
    <location>
        <begin position="127"/>
        <end position="153"/>
    </location>
</feature>
<evidence type="ECO:0000313" key="2">
    <source>
        <dbReference type="EMBL" id="AEF41840.1"/>
    </source>
</evidence>
<proteinExistence type="predicted"/>
<evidence type="ECO:0008006" key="4">
    <source>
        <dbReference type="Google" id="ProtNLM"/>
    </source>
</evidence>
<dbReference type="NCBIfam" id="NF033649">
    <property type="entry name" value="LipDrop_Rv1109c"/>
    <property type="match status" value="1"/>
</dbReference>
<reference evidence="2 3" key="1">
    <citation type="journal article" date="2011" name="J. Bacteriol.">
        <title>Complete genome sequence of Amycolicicoccus subflavus DQS3-9A1T, an actinomycete isolated from crude oil-polluted soil.</title>
        <authorList>
            <person name="Cai M."/>
            <person name="Chen W.M."/>
            <person name="Nie Y."/>
            <person name="Chi C.Q."/>
            <person name="Wang Y.N."/>
            <person name="Tang Y.Q."/>
            <person name="Li G.Y."/>
            <person name="Wu X.L."/>
        </authorList>
    </citation>
    <scope>NUCLEOTIDE SEQUENCE [LARGE SCALE GENOMIC DNA]</scope>
    <source>
        <strain evidence="3">DSM 45089 / DQS3-9A1</strain>
    </source>
</reference>
<name>F6EQ19_HOYSD</name>
<organism evidence="2 3">
    <name type="scientific">Hoyosella subflava (strain DSM 45089 / JCM 17490 / NBRC 109087 / DQS3-9A1)</name>
    <name type="common">Amycolicicoccus subflavus</name>
    <dbReference type="NCBI Taxonomy" id="443218"/>
    <lineage>
        <taxon>Bacteria</taxon>
        <taxon>Bacillati</taxon>
        <taxon>Actinomycetota</taxon>
        <taxon>Actinomycetes</taxon>
        <taxon>Mycobacteriales</taxon>
        <taxon>Hoyosellaceae</taxon>
        <taxon>Hoyosella</taxon>
    </lineage>
</organism>
<evidence type="ECO:0000256" key="1">
    <source>
        <dbReference type="SAM" id="MobiDB-lite"/>
    </source>
</evidence>
<keyword evidence="3" id="KW-1185">Reference proteome</keyword>
<dbReference type="EMBL" id="CP002786">
    <property type="protein sequence ID" value="AEF41840.1"/>
    <property type="molecule type" value="Genomic_DNA"/>
</dbReference>
<dbReference type="InterPro" id="IPR047728">
    <property type="entry name" value="LipDrop-assoc"/>
</dbReference>
<accession>F6EQ19</accession>
<dbReference type="STRING" id="443218.AS9A_3399"/>
<protein>
    <recommendedName>
        <fullName evidence="4">Lipid droplet-associated protein</fullName>
    </recommendedName>
</protein>
<gene>
    <name evidence="2" type="ordered locus">AS9A_3399</name>
</gene>
<feature type="compositionally biased region" description="Acidic residues" evidence="1">
    <location>
        <begin position="132"/>
        <end position="142"/>
    </location>
</feature>
<dbReference type="Proteomes" id="UP000009235">
    <property type="component" value="Chromosome"/>
</dbReference>
<dbReference type="KEGG" id="asd:AS9A_3399"/>
<dbReference type="AlphaFoldDB" id="F6EQ19"/>
<dbReference type="HOGENOM" id="CLU_081302_0_0_11"/>
<feature type="compositionally biased region" description="Low complexity" evidence="1">
    <location>
        <begin position="143"/>
        <end position="152"/>
    </location>
</feature>
<evidence type="ECO:0000313" key="3">
    <source>
        <dbReference type="Proteomes" id="UP000009235"/>
    </source>
</evidence>
<dbReference type="eggNOG" id="ENOG50334VK">
    <property type="taxonomic scope" value="Bacteria"/>
</dbReference>